<comment type="caution">
    <text evidence="1">The sequence shown here is derived from an EMBL/GenBank/DDBJ whole genome shotgun (WGS) entry which is preliminary data.</text>
</comment>
<evidence type="ECO:0008006" key="3">
    <source>
        <dbReference type="Google" id="ProtNLM"/>
    </source>
</evidence>
<evidence type="ECO:0000313" key="2">
    <source>
        <dbReference type="Proteomes" id="UP000745859"/>
    </source>
</evidence>
<accession>A0ABX0U9P7</accession>
<proteinExistence type="predicted"/>
<gene>
    <name evidence="1" type="ORF">FHR24_000241</name>
</gene>
<evidence type="ECO:0000313" key="1">
    <source>
        <dbReference type="EMBL" id="NIJ43802.1"/>
    </source>
</evidence>
<dbReference type="EMBL" id="JAASQL010000001">
    <property type="protein sequence ID" value="NIJ43802.1"/>
    <property type="molecule type" value="Genomic_DNA"/>
</dbReference>
<dbReference type="RefSeq" id="WP_167182678.1">
    <property type="nucleotide sequence ID" value="NZ_JAASQL010000001.1"/>
</dbReference>
<name>A0ABX0U9P7_9FLAO</name>
<keyword evidence="2" id="KW-1185">Reference proteome</keyword>
<sequence>MGKRSDGKELEKQVQFFFENLLSECGYTIHKGRIQNSGTQDGMDNEIITIDDKYNRHKIYLECKDYSSKLSYSEAVVKIPQIISSYKPSILIFISPKKPFNNPYNDTRLSDFYDQFNVPIEFLTPDNKVEELIALNESLYKLIYGREVDFKIDRKEKLRDFKRFVFSTKPLKKIVLDEDDRIEYITNITKNGMYTKRRVSEVNNNEGLFNTDTFDLKEKLVSEFRRGHKGYVLIGNPGLGKSSELKNLAINLWEDKNREFVPFFRSLNTFVINNNIEDFLPKEWRHIPNLLVIYDGLDEVSDVQNFKSKLSKFIADSNSTINFILSCRSSLYENTIKEISEMECVVLEELYFHEVYSYLEKKYSIKRCDVDRVILDRNQMEFLKNPYYLDLFGENFNNGNVILNKCGLIEAYVSKRLEDDRIKKYNNKDYDKSLVLNICKKVALSMEAMQINIIEDMYLSVLLEQNKKLFTNCCFVEKVLGENSWKFEHRNLQEYFVADALSKLTFEKIIEFISINGDDKKIHPSWVNSVSYLLNILNEESESYKEIVNWFEINQIEVLFKLDSDRVNWNLRIELFQKYYTEVCKKQTLFITDFDYLEIAKFGNSIENIDFLLAEILDFSINERTRSSALSLLSKMELSSRKKEFKNTALKLLSASIDKVDFRFKGDLLDAIRKLNYHIEDDGCVDEIIKALGCFDYHFITSSMIKILNDVRVEKYLNYLKEITPKILDDNKRNYTKSDNYANFSEQENLKDILLGFEDLISLSFTLEILMDSRNIYSLSLKDEEIKSIITKLVKLFQSGNDEVYSFIINKVKTGLSKVGSFYHCEDMIVDFFIETNTKTRCFYELLGSEQIKFEDKRRVLVRLFTDNESCMIVDHYKSGYVSVAEIIYFRNNLSCHDYELAKLFQEKVISATDINFDGELLSDEINLKWRTFHETNPRLDFDLLFDKKLILDKFSDYMLFTSKDVITRIDLKDDKKDFREDVDLRKRFPNSFFQILYSAINAYVGGVSYDDVKEFINSDLNLIRKIYGHIYSENLKFEIQQKHKDYIENWCLNNLSKAVFNKLCNCVSNEERCKFLWFFKNKYEFDYPESYLLDLLNMDGKLKHNEQDVGHDYIIKTVGIDKVLERIEQNMSHQCINKYVFYKQAKIALDYDFVKSYKYIREFILDEKNDYLSYRSNLLSLYVQKNKDVNLLKSLINLNPNEINNDGISWEALKILIVFRETDFVIDKLLEFNSINKVVEKELRIIKYLFLSKYGKSTKLLLDFMRNNFSYFKKEFHYSFASDDWVGYNSLESVDDAIEIMRLDLLGFKIREDENPSRIGSSILIKICQKNKAEDCLDILKKVENFELRVREESFDKFYIYKLIKDIKDVYIKHKSKPLRFADVVQKIDEIKYEII</sequence>
<organism evidence="1 2">
    <name type="scientific">Wenyingzhuangia heitensis</name>
    <dbReference type="NCBI Taxonomy" id="1487859"/>
    <lineage>
        <taxon>Bacteria</taxon>
        <taxon>Pseudomonadati</taxon>
        <taxon>Bacteroidota</taxon>
        <taxon>Flavobacteriia</taxon>
        <taxon>Flavobacteriales</taxon>
        <taxon>Flavobacteriaceae</taxon>
        <taxon>Wenyingzhuangia</taxon>
    </lineage>
</organism>
<dbReference type="Proteomes" id="UP000745859">
    <property type="component" value="Unassembled WGS sequence"/>
</dbReference>
<protein>
    <recommendedName>
        <fullName evidence="3">Restriction endonuclease</fullName>
    </recommendedName>
</protein>
<reference evidence="1 2" key="1">
    <citation type="submission" date="2020-03" db="EMBL/GenBank/DDBJ databases">
        <title>Genomic Encyclopedia of Type Strains, Phase IV (KMG-IV): sequencing the most valuable type-strain genomes for metagenomic binning, comparative biology and taxonomic classification.</title>
        <authorList>
            <person name="Goeker M."/>
        </authorList>
    </citation>
    <scope>NUCLEOTIDE SEQUENCE [LARGE SCALE GENOMIC DNA]</scope>
    <source>
        <strain evidence="1 2">DSM 101599</strain>
    </source>
</reference>